<dbReference type="SUPFAM" id="SSF81301">
    <property type="entry name" value="Nucleotidyltransferase"/>
    <property type="match status" value="1"/>
</dbReference>
<dbReference type="OrthoDB" id="9803128at2"/>
<feature type="domain" description="HTH cro/C1-type" evidence="8">
    <location>
        <begin position="13"/>
        <end position="59"/>
    </location>
</feature>
<dbReference type="InterPro" id="IPR001387">
    <property type="entry name" value="Cro/C1-type_HTH"/>
</dbReference>
<dbReference type="Gene3D" id="3.30.460.10">
    <property type="entry name" value="Beta Polymerase, domain 2"/>
    <property type="match status" value="1"/>
</dbReference>
<keyword evidence="5" id="KW-0547">Nucleotide-binding</keyword>
<keyword evidence="2" id="KW-0808">Transferase</keyword>
<keyword evidence="6" id="KW-0067">ATP-binding</keyword>
<dbReference type="CDD" id="cd00093">
    <property type="entry name" value="HTH_XRE"/>
    <property type="match status" value="1"/>
</dbReference>
<accession>A0A9E5MKC5</accession>
<evidence type="ECO:0000256" key="7">
    <source>
        <dbReference type="ARBA" id="ARBA00022842"/>
    </source>
</evidence>
<dbReference type="GO" id="GO:0046872">
    <property type="term" value="F:metal ion binding"/>
    <property type="evidence" value="ECO:0007669"/>
    <property type="project" value="UniProtKB-KW"/>
</dbReference>
<dbReference type="Gene3D" id="1.10.260.40">
    <property type="entry name" value="lambda repressor-like DNA-binding domains"/>
    <property type="match status" value="1"/>
</dbReference>
<keyword evidence="7" id="KW-0460">Magnesium</keyword>
<dbReference type="EMBL" id="VIKT02000009">
    <property type="protein sequence ID" value="NHF62959.1"/>
    <property type="molecule type" value="Genomic_DNA"/>
</dbReference>
<keyword evidence="3" id="KW-0548">Nucleotidyltransferase</keyword>
<dbReference type="Pfam" id="PF01381">
    <property type="entry name" value="HTH_3"/>
    <property type="match status" value="1"/>
</dbReference>
<dbReference type="InterPro" id="IPR043519">
    <property type="entry name" value="NT_sf"/>
</dbReference>
<dbReference type="AlphaFoldDB" id="A0A9E5MKC5"/>
<sequence>MARFSTTQPGELIRRARLDAGLTQSELARRAGISQPSLAQMEKGTRAASDEMLERVLRAADYRPSLPLADYADQITAIAARRGIERVRVFGSTVHGEDHFDSDIDLLVSPGPRVDLFDLALFAEEVRALTGFPVDVVTDTAVSPQAAEAALEAVAL</sequence>
<dbReference type="InterPro" id="IPR041633">
    <property type="entry name" value="Polbeta"/>
</dbReference>
<dbReference type="Proteomes" id="UP000818266">
    <property type="component" value="Unassembled WGS sequence"/>
</dbReference>
<dbReference type="SUPFAM" id="SSF47413">
    <property type="entry name" value="lambda repressor-like DNA-binding domains"/>
    <property type="match status" value="1"/>
</dbReference>
<reference evidence="9 10" key="1">
    <citation type="submission" date="2019-06" db="EMBL/GenBank/DDBJ databases">
        <authorList>
            <person name="De-Chao Zhang Q."/>
        </authorList>
    </citation>
    <scope>NUCLEOTIDE SEQUENCE [LARGE SCALE GENOMIC DNA]</scope>
    <source>
        <strain evidence="9 10">KN1116</strain>
    </source>
</reference>
<proteinExistence type="predicted"/>
<dbReference type="CDD" id="cd05403">
    <property type="entry name" value="NT_KNTase_like"/>
    <property type="match status" value="1"/>
</dbReference>
<comment type="cofactor">
    <cofactor evidence="1">
        <name>Mg(2+)</name>
        <dbReference type="ChEBI" id="CHEBI:18420"/>
    </cofactor>
</comment>
<comment type="caution">
    <text evidence="9">The sequence shown here is derived from an EMBL/GenBank/DDBJ whole genome shotgun (WGS) entry which is preliminary data.</text>
</comment>
<protein>
    <submittedName>
        <fullName evidence="9">XRE family transcriptional regulator</fullName>
    </submittedName>
</protein>
<keyword evidence="4" id="KW-0479">Metal-binding</keyword>
<dbReference type="InterPro" id="IPR052038">
    <property type="entry name" value="Type-VII_TA_antitoxin"/>
</dbReference>
<evidence type="ECO:0000256" key="2">
    <source>
        <dbReference type="ARBA" id="ARBA00022679"/>
    </source>
</evidence>
<evidence type="ECO:0000256" key="1">
    <source>
        <dbReference type="ARBA" id="ARBA00001946"/>
    </source>
</evidence>
<gene>
    <name evidence="9" type="ORF">FK219_006865</name>
</gene>
<dbReference type="GO" id="GO:0005524">
    <property type="term" value="F:ATP binding"/>
    <property type="evidence" value="ECO:0007669"/>
    <property type="project" value="UniProtKB-KW"/>
</dbReference>
<keyword evidence="10" id="KW-1185">Reference proteome</keyword>
<dbReference type="RefSeq" id="WP_152583450.1">
    <property type="nucleotide sequence ID" value="NZ_JAVJPO010000004.1"/>
</dbReference>
<dbReference type="PROSITE" id="PS50943">
    <property type="entry name" value="HTH_CROC1"/>
    <property type="match status" value="1"/>
</dbReference>
<dbReference type="GO" id="GO:0003677">
    <property type="term" value="F:DNA binding"/>
    <property type="evidence" value="ECO:0007669"/>
    <property type="project" value="InterPro"/>
</dbReference>
<reference evidence="9 10" key="2">
    <citation type="submission" date="2020-03" db="EMBL/GenBank/DDBJ databases">
        <title>Chryseoglobus sp. isolated from a deep-sea seamount.</title>
        <authorList>
            <person name="Zhang D.-C."/>
        </authorList>
    </citation>
    <scope>NUCLEOTIDE SEQUENCE [LARGE SCALE GENOMIC DNA]</scope>
    <source>
        <strain evidence="9 10">KN1116</strain>
    </source>
</reference>
<dbReference type="PANTHER" id="PTHR33571:SF12">
    <property type="entry name" value="BSL3053 PROTEIN"/>
    <property type="match status" value="1"/>
</dbReference>
<evidence type="ECO:0000313" key="9">
    <source>
        <dbReference type="EMBL" id="NHF62959.1"/>
    </source>
</evidence>
<evidence type="ECO:0000313" key="10">
    <source>
        <dbReference type="Proteomes" id="UP000818266"/>
    </source>
</evidence>
<dbReference type="Pfam" id="PF18765">
    <property type="entry name" value="Polbeta"/>
    <property type="match status" value="1"/>
</dbReference>
<evidence type="ECO:0000256" key="5">
    <source>
        <dbReference type="ARBA" id="ARBA00022741"/>
    </source>
</evidence>
<evidence type="ECO:0000259" key="8">
    <source>
        <dbReference type="PROSITE" id="PS50943"/>
    </source>
</evidence>
<evidence type="ECO:0000256" key="4">
    <source>
        <dbReference type="ARBA" id="ARBA00022723"/>
    </source>
</evidence>
<evidence type="ECO:0000256" key="6">
    <source>
        <dbReference type="ARBA" id="ARBA00022840"/>
    </source>
</evidence>
<dbReference type="SMART" id="SM00530">
    <property type="entry name" value="HTH_XRE"/>
    <property type="match status" value="1"/>
</dbReference>
<organism evidence="9 10">
    <name type="scientific">Microcella pacifica</name>
    <dbReference type="NCBI Taxonomy" id="2591847"/>
    <lineage>
        <taxon>Bacteria</taxon>
        <taxon>Bacillati</taxon>
        <taxon>Actinomycetota</taxon>
        <taxon>Actinomycetes</taxon>
        <taxon>Micrococcales</taxon>
        <taxon>Microbacteriaceae</taxon>
        <taxon>Microcella</taxon>
    </lineage>
</organism>
<name>A0A9E5MKC5_9MICO</name>
<evidence type="ECO:0000256" key="3">
    <source>
        <dbReference type="ARBA" id="ARBA00022695"/>
    </source>
</evidence>
<dbReference type="InterPro" id="IPR010982">
    <property type="entry name" value="Lambda_DNA-bd_dom_sf"/>
</dbReference>
<dbReference type="PANTHER" id="PTHR33571">
    <property type="entry name" value="SSL8005 PROTEIN"/>
    <property type="match status" value="1"/>
</dbReference>
<dbReference type="GO" id="GO:0016779">
    <property type="term" value="F:nucleotidyltransferase activity"/>
    <property type="evidence" value="ECO:0007669"/>
    <property type="project" value="UniProtKB-KW"/>
</dbReference>